<organism evidence="1 2">
    <name type="scientific">Texcoconibacillus texcoconensis</name>
    <dbReference type="NCBI Taxonomy" id="1095777"/>
    <lineage>
        <taxon>Bacteria</taxon>
        <taxon>Bacillati</taxon>
        <taxon>Bacillota</taxon>
        <taxon>Bacilli</taxon>
        <taxon>Bacillales</taxon>
        <taxon>Bacillaceae</taxon>
        <taxon>Texcoconibacillus</taxon>
    </lineage>
</organism>
<keyword evidence="2" id="KW-1185">Reference proteome</keyword>
<accession>A0A840QU83</accession>
<evidence type="ECO:0000313" key="2">
    <source>
        <dbReference type="Proteomes" id="UP000551878"/>
    </source>
</evidence>
<reference evidence="1 2" key="1">
    <citation type="submission" date="2020-08" db="EMBL/GenBank/DDBJ databases">
        <title>Genomic Encyclopedia of Type Strains, Phase IV (KMG-IV): sequencing the most valuable type-strain genomes for metagenomic binning, comparative biology and taxonomic classification.</title>
        <authorList>
            <person name="Goeker M."/>
        </authorList>
    </citation>
    <scope>NUCLEOTIDE SEQUENCE [LARGE SCALE GENOMIC DNA]</scope>
    <source>
        <strain evidence="1 2">DSM 24696</strain>
    </source>
</reference>
<evidence type="ECO:0000313" key="1">
    <source>
        <dbReference type="EMBL" id="MBB5175082.1"/>
    </source>
</evidence>
<name>A0A840QU83_9BACI</name>
<dbReference type="GO" id="GO:0008473">
    <property type="term" value="F:ornithine cyclodeaminase activity"/>
    <property type="evidence" value="ECO:0007669"/>
    <property type="project" value="UniProtKB-EC"/>
</dbReference>
<dbReference type="GO" id="GO:0005737">
    <property type="term" value="C:cytoplasm"/>
    <property type="evidence" value="ECO:0007669"/>
    <property type="project" value="TreeGrafter"/>
</dbReference>
<dbReference type="SUPFAM" id="SSF51735">
    <property type="entry name" value="NAD(P)-binding Rossmann-fold domains"/>
    <property type="match status" value="1"/>
</dbReference>
<dbReference type="EMBL" id="JACHHB010000023">
    <property type="protein sequence ID" value="MBB5175082.1"/>
    <property type="molecule type" value="Genomic_DNA"/>
</dbReference>
<dbReference type="Gene3D" id="3.30.1780.10">
    <property type="entry name" value="ornithine cyclodeaminase, domain 1"/>
    <property type="match status" value="1"/>
</dbReference>
<dbReference type="PIRSF" id="PIRSF001439">
    <property type="entry name" value="CryM"/>
    <property type="match status" value="1"/>
</dbReference>
<dbReference type="Proteomes" id="UP000551878">
    <property type="component" value="Unassembled WGS sequence"/>
</dbReference>
<dbReference type="PANTHER" id="PTHR13812:SF19">
    <property type="entry name" value="KETIMINE REDUCTASE MU-CRYSTALLIN"/>
    <property type="match status" value="1"/>
</dbReference>
<dbReference type="PANTHER" id="PTHR13812">
    <property type="entry name" value="KETIMINE REDUCTASE MU-CRYSTALLIN"/>
    <property type="match status" value="1"/>
</dbReference>
<dbReference type="AlphaFoldDB" id="A0A840QU83"/>
<dbReference type="RefSeq" id="WP_184665485.1">
    <property type="nucleotide sequence ID" value="NZ_JACHHB010000023.1"/>
</dbReference>
<dbReference type="InterPro" id="IPR036291">
    <property type="entry name" value="NAD(P)-bd_dom_sf"/>
</dbReference>
<comment type="caution">
    <text evidence="1">The sequence shown here is derived from an EMBL/GenBank/DDBJ whole genome shotgun (WGS) entry which is preliminary data.</text>
</comment>
<dbReference type="Pfam" id="PF02423">
    <property type="entry name" value="OCD_Mu_crystall"/>
    <property type="match status" value="1"/>
</dbReference>
<gene>
    <name evidence="1" type="ORF">HNQ41_003308</name>
</gene>
<dbReference type="InterPro" id="IPR023401">
    <property type="entry name" value="ODC_N"/>
</dbReference>
<protein>
    <submittedName>
        <fullName evidence="1">Ornithine cyclodeaminase</fullName>
        <ecNumber evidence="1">4.3.1.12</ecNumber>
    </submittedName>
</protein>
<dbReference type="InterPro" id="IPR003462">
    <property type="entry name" value="ODC_Mu_crystall"/>
</dbReference>
<keyword evidence="1" id="KW-0456">Lyase</keyword>
<dbReference type="EC" id="4.3.1.12" evidence="1"/>
<proteinExistence type="predicted"/>
<dbReference type="Gene3D" id="3.40.50.720">
    <property type="entry name" value="NAD(P)-binding Rossmann-like Domain"/>
    <property type="match status" value="1"/>
</dbReference>
<sequence>MDSHLELLFLSQDDVKKCGGDDMKYIIDIIEEVISLHDKNDYILPSKSTLRWGSIDTETTSGRINSMPGYIGGNFKASGIKWISGNPTNPFKYNLPRAAGVILLNDTETLLPEVIMDGTLISAMRTGAVSGVVAKHLAKKQSKVLGLIGAGVQNRTQLQAILAVCPHIEYVKVTDLDEVRAQIFCDEMSLLSQNVKFEIASNAEEAVRGSDIFITATVTEKPIVQKEWVDEGSLYIHVGSHECEFNVIRQADKIVVDDWEELKHRGVETIPIMYSEGCFDPQDIYAELGAIVNGYKKGRENNRERIYFNSVGMGIEDVAVAKCIYNKAQEKGMGKRLNLWEAPAFI</sequence>